<name>A0A507FMD1_9FUNG</name>
<evidence type="ECO:0000256" key="2">
    <source>
        <dbReference type="ARBA" id="ARBA00014437"/>
    </source>
</evidence>
<accession>A0A507FMD1</accession>
<dbReference type="InterPro" id="IPR044034">
    <property type="entry name" value="NAC-like_UBA"/>
</dbReference>
<dbReference type="AlphaFoldDB" id="A0A507FMD1"/>
<comment type="similarity">
    <text evidence="1">Belongs to the NAC-alpha family.</text>
</comment>
<evidence type="ECO:0000259" key="5">
    <source>
        <dbReference type="PROSITE" id="PS51151"/>
    </source>
</evidence>
<evidence type="ECO:0000256" key="1">
    <source>
        <dbReference type="ARBA" id="ARBA00009882"/>
    </source>
</evidence>
<dbReference type="PANTHER" id="PTHR21713">
    <property type="entry name" value="NASCENT POLYPEPTIDE ASSOCIATED COMPLEX ALPHA SUBUNIT-RELATED"/>
    <property type="match status" value="1"/>
</dbReference>
<dbReference type="InterPro" id="IPR038187">
    <property type="entry name" value="NAC_A/B_dom_sf"/>
</dbReference>
<dbReference type="PROSITE" id="PS51151">
    <property type="entry name" value="NAC_AB"/>
    <property type="match status" value="1"/>
</dbReference>
<protein>
    <recommendedName>
        <fullName evidence="2">Nascent polypeptide-associated complex subunit alpha</fullName>
    </recommendedName>
    <alternativeName>
        <fullName evidence="3">Alpha-NAC</fullName>
    </alternativeName>
</protein>
<dbReference type="SMART" id="SM01407">
    <property type="entry name" value="NAC"/>
    <property type="match status" value="1"/>
</dbReference>
<dbReference type="InterPro" id="IPR016641">
    <property type="entry name" value="EGD2/NACA0like"/>
</dbReference>
<feature type="domain" description="NAC-A/B" evidence="5">
    <location>
        <begin position="31"/>
        <end position="94"/>
    </location>
</feature>
<evidence type="ECO:0000256" key="3">
    <source>
        <dbReference type="ARBA" id="ARBA00030300"/>
    </source>
</evidence>
<gene>
    <name evidence="6" type="ORF">CcCBS67573_g02145</name>
</gene>
<evidence type="ECO:0000313" key="7">
    <source>
        <dbReference type="Proteomes" id="UP000320333"/>
    </source>
</evidence>
<dbReference type="PIRSF" id="PIRSF015901">
    <property type="entry name" value="NAC_alpha"/>
    <property type="match status" value="1"/>
</dbReference>
<evidence type="ECO:0000313" key="6">
    <source>
        <dbReference type="EMBL" id="TPX76588.1"/>
    </source>
</evidence>
<dbReference type="CDD" id="cd14358">
    <property type="entry name" value="UBA_NAC_euk"/>
    <property type="match status" value="1"/>
</dbReference>
<dbReference type="InterPro" id="IPR002715">
    <property type="entry name" value="Nas_poly-pep-assoc_cplx_dom"/>
</dbReference>
<dbReference type="OrthoDB" id="3169036at2759"/>
<sequence length="173" mass="18652">MVKGDKPEEHAEDVDSGEEDADVVGEETAQSKGERKARKALSKVGLQRVQGITRVTMKKRNTLFVVAKPDVFKAASDTYIVFGEIKIEDQNAIAAQAQAAASQQQMATDIMNGAGADDEMPELTDEAAVDESGVEEKDIELVMSQANVTRTKAVKALKANDNDIVNAIMELTL</sequence>
<proteinExistence type="inferred from homology"/>
<dbReference type="Proteomes" id="UP000320333">
    <property type="component" value="Unassembled WGS sequence"/>
</dbReference>
<dbReference type="STRING" id="246404.A0A507FMD1"/>
<organism evidence="6 7">
    <name type="scientific">Chytriomyces confervae</name>
    <dbReference type="NCBI Taxonomy" id="246404"/>
    <lineage>
        <taxon>Eukaryota</taxon>
        <taxon>Fungi</taxon>
        <taxon>Fungi incertae sedis</taxon>
        <taxon>Chytridiomycota</taxon>
        <taxon>Chytridiomycota incertae sedis</taxon>
        <taxon>Chytridiomycetes</taxon>
        <taxon>Chytridiales</taxon>
        <taxon>Chytriomycetaceae</taxon>
        <taxon>Chytriomyces</taxon>
    </lineage>
</organism>
<dbReference type="CDD" id="cd22054">
    <property type="entry name" value="NAC_NACA"/>
    <property type="match status" value="1"/>
</dbReference>
<feature type="compositionally biased region" description="Acidic residues" evidence="4">
    <location>
        <begin position="10"/>
        <end position="25"/>
    </location>
</feature>
<dbReference type="GO" id="GO:0005854">
    <property type="term" value="C:nascent polypeptide-associated complex"/>
    <property type="evidence" value="ECO:0007669"/>
    <property type="project" value="InterPro"/>
</dbReference>
<comment type="caution">
    <text evidence="6">The sequence shown here is derived from an EMBL/GenBank/DDBJ whole genome shotgun (WGS) entry which is preliminary data.</text>
</comment>
<dbReference type="FunFam" id="1.10.8.10:FF:000006">
    <property type="entry name" value="Putative nascent polypeptide-associated complex subunit alpha"/>
    <property type="match status" value="1"/>
</dbReference>
<dbReference type="Gene3D" id="1.10.8.10">
    <property type="entry name" value="DNA helicase RuvA subunit, C-terminal domain"/>
    <property type="match status" value="1"/>
</dbReference>
<reference evidence="6 7" key="1">
    <citation type="journal article" date="2019" name="Sci. Rep.">
        <title>Comparative genomics of chytrid fungi reveal insights into the obligate biotrophic and pathogenic lifestyle of Synchytrium endobioticum.</title>
        <authorList>
            <person name="van de Vossenberg B.T.L.H."/>
            <person name="Warris S."/>
            <person name="Nguyen H.D.T."/>
            <person name="van Gent-Pelzer M.P.E."/>
            <person name="Joly D.L."/>
            <person name="van de Geest H.C."/>
            <person name="Bonants P.J.M."/>
            <person name="Smith D.S."/>
            <person name="Levesque C.A."/>
            <person name="van der Lee T.A.J."/>
        </authorList>
    </citation>
    <scope>NUCLEOTIDE SEQUENCE [LARGE SCALE GENOMIC DNA]</scope>
    <source>
        <strain evidence="6 7">CBS 675.73</strain>
    </source>
</reference>
<dbReference type="Pfam" id="PF01849">
    <property type="entry name" value="NAC"/>
    <property type="match status" value="1"/>
</dbReference>
<dbReference type="Pfam" id="PF19026">
    <property type="entry name" value="UBA_HYPK"/>
    <property type="match status" value="1"/>
</dbReference>
<evidence type="ECO:0000256" key="4">
    <source>
        <dbReference type="SAM" id="MobiDB-lite"/>
    </source>
</evidence>
<feature type="region of interest" description="Disordered" evidence="4">
    <location>
        <begin position="1"/>
        <end position="38"/>
    </location>
</feature>
<dbReference type="Gene3D" id="2.20.70.30">
    <property type="entry name" value="Nascent polypeptide-associated complex domain"/>
    <property type="match status" value="1"/>
</dbReference>
<dbReference type="EMBL" id="QEAP01000042">
    <property type="protein sequence ID" value="TPX76588.1"/>
    <property type="molecule type" value="Genomic_DNA"/>
</dbReference>
<keyword evidence="7" id="KW-1185">Reference proteome</keyword>